<dbReference type="AlphaFoldDB" id="A0ABC8TRS3"/>
<evidence type="ECO:0000313" key="4">
    <source>
        <dbReference type="Proteomes" id="UP001642360"/>
    </source>
</evidence>
<organism evidence="3 4">
    <name type="scientific">Ilex paraguariensis</name>
    <name type="common">yerba mate</name>
    <dbReference type="NCBI Taxonomy" id="185542"/>
    <lineage>
        <taxon>Eukaryota</taxon>
        <taxon>Viridiplantae</taxon>
        <taxon>Streptophyta</taxon>
        <taxon>Embryophyta</taxon>
        <taxon>Tracheophyta</taxon>
        <taxon>Spermatophyta</taxon>
        <taxon>Magnoliopsida</taxon>
        <taxon>eudicotyledons</taxon>
        <taxon>Gunneridae</taxon>
        <taxon>Pentapetalae</taxon>
        <taxon>asterids</taxon>
        <taxon>campanulids</taxon>
        <taxon>Aquifoliales</taxon>
        <taxon>Aquifoliaceae</taxon>
        <taxon>Ilex</taxon>
    </lineage>
</organism>
<dbReference type="Proteomes" id="UP001642360">
    <property type="component" value="Unassembled WGS sequence"/>
</dbReference>
<dbReference type="Pfam" id="PF03514">
    <property type="entry name" value="GRAS"/>
    <property type="match status" value="1"/>
</dbReference>
<name>A0ABC8TRS3_9AQUA</name>
<keyword evidence="2" id="KW-0804">Transcription</keyword>
<proteinExistence type="predicted"/>
<dbReference type="InterPro" id="IPR005202">
    <property type="entry name" value="TF_GRAS"/>
</dbReference>
<evidence type="ECO:0000256" key="1">
    <source>
        <dbReference type="ARBA" id="ARBA00023015"/>
    </source>
</evidence>
<dbReference type="EMBL" id="CAUOFW020005943">
    <property type="protein sequence ID" value="CAK9172170.1"/>
    <property type="molecule type" value="Genomic_DNA"/>
</dbReference>
<keyword evidence="1" id="KW-0805">Transcription regulation</keyword>
<evidence type="ECO:0000256" key="2">
    <source>
        <dbReference type="ARBA" id="ARBA00023163"/>
    </source>
</evidence>
<comment type="caution">
    <text evidence="3">The sequence shown here is derived from an EMBL/GenBank/DDBJ whole genome shotgun (WGS) entry which is preliminary data.</text>
</comment>
<accession>A0ABC8TRS3</accession>
<reference evidence="3 4" key="1">
    <citation type="submission" date="2024-02" db="EMBL/GenBank/DDBJ databases">
        <authorList>
            <person name="Vignale AGUSTIN F."/>
            <person name="Sosa J E."/>
            <person name="Modenutti C."/>
        </authorList>
    </citation>
    <scope>NUCLEOTIDE SEQUENCE [LARGE SCALE GENOMIC DNA]</scope>
</reference>
<evidence type="ECO:0000313" key="3">
    <source>
        <dbReference type="EMBL" id="CAK9172170.1"/>
    </source>
</evidence>
<protein>
    <submittedName>
        <fullName evidence="3">Uncharacterized protein</fullName>
    </submittedName>
</protein>
<gene>
    <name evidence="3" type="ORF">ILEXP_LOCUS41809</name>
</gene>
<keyword evidence="4" id="KW-1185">Reference proteome</keyword>
<sequence length="136" mass="15765">MREGVQWSPMIEAIVQKQKTLRLTSIKSENDSNFVRWKFEDTKQRLFDHARPFVEEMSIKDLVSEIKGSKKNSGQREWLAFNCMVGLPHMGRSSMSHVMEFLKTSKELLAYSATSKGVATFGDGEAEERQRNRKYE</sequence>